<dbReference type="PIRSF" id="PIRSF018266">
    <property type="entry name" value="FecR"/>
    <property type="match status" value="1"/>
</dbReference>
<keyword evidence="5" id="KW-1185">Reference proteome</keyword>
<feature type="transmembrane region" description="Helical" evidence="1">
    <location>
        <begin position="87"/>
        <end position="105"/>
    </location>
</feature>
<feature type="domain" description="FecR protein" evidence="2">
    <location>
        <begin position="115"/>
        <end position="209"/>
    </location>
</feature>
<reference evidence="4 5" key="1">
    <citation type="submission" date="2016-07" db="EMBL/GenBank/DDBJ databases">
        <title>Complete genome sequences of Bordetella pseudohinzii.</title>
        <authorList>
            <person name="Spilker T."/>
            <person name="Darrah R."/>
            <person name="LiPuma J.J."/>
        </authorList>
    </citation>
    <scope>NUCLEOTIDE SEQUENCE [LARGE SCALE GENOMIC DNA]</scope>
    <source>
        <strain evidence="4 5">HI4681</strain>
    </source>
</reference>
<organism evidence="4 5">
    <name type="scientific">Bordetella pseudohinzii</name>
    <dbReference type="NCBI Taxonomy" id="1331258"/>
    <lineage>
        <taxon>Bacteria</taxon>
        <taxon>Pseudomonadati</taxon>
        <taxon>Pseudomonadota</taxon>
        <taxon>Betaproteobacteria</taxon>
        <taxon>Burkholderiales</taxon>
        <taxon>Alcaligenaceae</taxon>
        <taxon>Bordetella</taxon>
    </lineage>
</organism>
<feature type="domain" description="FecR N-terminal" evidence="3">
    <location>
        <begin position="17"/>
        <end position="54"/>
    </location>
</feature>
<dbReference type="InterPro" id="IPR006860">
    <property type="entry name" value="FecR"/>
</dbReference>
<evidence type="ECO:0000259" key="3">
    <source>
        <dbReference type="Pfam" id="PF16220"/>
    </source>
</evidence>
<evidence type="ECO:0000256" key="1">
    <source>
        <dbReference type="SAM" id="Phobius"/>
    </source>
</evidence>
<dbReference type="PANTHER" id="PTHR30273">
    <property type="entry name" value="PERIPLASMIC SIGNAL SENSOR AND SIGMA FACTOR ACTIVATOR FECR-RELATED"/>
    <property type="match status" value="1"/>
</dbReference>
<dbReference type="Pfam" id="PF04773">
    <property type="entry name" value="FecR"/>
    <property type="match status" value="1"/>
</dbReference>
<evidence type="ECO:0000313" key="5">
    <source>
        <dbReference type="Proteomes" id="UP000092950"/>
    </source>
</evidence>
<evidence type="ECO:0008006" key="6">
    <source>
        <dbReference type="Google" id="ProtNLM"/>
    </source>
</evidence>
<dbReference type="InterPro" id="IPR012373">
    <property type="entry name" value="Ferrdict_sens_TM"/>
</dbReference>
<dbReference type="Pfam" id="PF16220">
    <property type="entry name" value="DUF4880"/>
    <property type="match status" value="1"/>
</dbReference>
<keyword evidence="1" id="KW-0812">Transmembrane</keyword>
<protein>
    <recommendedName>
        <fullName evidence="6">Fec operon regulator FecR</fullName>
    </recommendedName>
</protein>
<accession>A0ABN4RXW1</accession>
<keyword evidence="1" id="KW-1133">Transmembrane helix</keyword>
<dbReference type="Gene3D" id="2.60.120.1440">
    <property type="match status" value="1"/>
</dbReference>
<gene>
    <name evidence="4" type="ORF">BBN53_18965</name>
</gene>
<evidence type="ECO:0000313" key="4">
    <source>
        <dbReference type="EMBL" id="ANY17781.1"/>
    </source>
</evidence>
<keyword evidence="1" id="KW-0472">Membrane</keyword>
<evidence type="ECO:0000259" key="2">
    <source>
        <dbReference type="Pfam" id="PF04773"/>
    </source>
</evidence>
<proteinExistence type="predicted"/>
<dbReference type="EMBL" id="CP016440">
    <property type="protein sequence ID" value="ANY17781.1"/>
    <property type="molecule type" value="Genomic_DNA"/>
</dbReference>
<name>A0ABN4RXW1_9BORD</name>
<dbReference type="PANTHER" id="PTHR30273:SF2">
    <property type="entry name" value="PROTEIN FECR"/>
    <property type="match status" value="1"/>
</dbReference>
<dbReference type="Proteomes" id="UP000092950">
    <property type="component" value="Chromosome"/>
</dbReference>
<sequence>MAVSGADIPKAVLAQGLQWLVRMWSGEASEADQAALRRWRGAHPDHERAWQRLRHMDARLLDVPPAPAMRALAASGRQRARRKALRLMGLALAAGAGMGAVGLAWREIPVYAAAYRSATGQRREIALDDGTRITLNSDSAIDVDYDAGARRILLRRGEIYIETGHAPAAAGRPFLVRTDLGEVRALGTRYSVWRQPRQVSVQVYEGAVEIRPDAAEAMRLQAGEGAVFDAGGAGRPGPARPADWVQGLLVADRMRLEDFLADVARHRPGLLRCEPEVAGLIVSGVYPLDDTDRILAALQTALPLRVSRLTRYWVSVGPA</sequence>
<dbReference type="InterPro" id="IPR032623">
    <property type="entry name" value="FecR_N"/>
</dbReference>